<evidence type="ECO:0000313" key="3">
    <source>
        <dbReference type="Proteomes" id="UP000051813"/>
    </source>
</evidence>
<evidence type="ECO:0000313" key="2">
    <source>
        <dbReference type="EMBL" id="KRM79494.1"/>
    </source>
</evidence>
<comment type="caution">
    <text evidence="2">The sequence shown here is derived from an EMBL/GenBank/DDBJ whole genome shotgun (WGS) entry which is preliminary data.</text>
</comment>
<dbReference type="PATRIC" id="fig|1423738.3.peg.1702"/>
<feature type="region of interest" description="Disordered" evidence="1">
    <location>
        <begin position="134"/>
        <end position="164"/>
    </location>
</feature>
<name>A0A0R2BU39_9LACO</name>
<dbReference type="EMBL" id="AYYK01000004">
    <property type="protein sequence ID" value="KRM79494.1"/>
    <property type="molecule type" value="Genomic_DNA"/>
</dbReference>
<dbReference type="Pfam" id="PF04404">
    <property type="entry name" value="ERF"/>
    <property type="match status" value="1"/>
</dbReference>
<sequence>MVTIMTSDNLAKALINVQKDLKPVPRTQENPFAGTKYASLDDIMAVLRPLLVENDLALVQDPVTKKEGDTVSIGINTVLIHSSGEQMSFGPLFMILEKGAKMNMAQSAGSVITYAKRYAISAIFGIVTDDDTDGVQPQVKAQQRSSKRSAQSKQPVSNEPLASKELQKKINDAATAICTLSNNRTNEYFKSVLLDAQKAGGYNNLKTATQAQANKAYEHLKAFYKQVRHNQGLDQATKQAEQQSQVHWGQQ</sequence>
<dbReference type="AlphaFoldDB" id="A0A0R2BU39"/>
<dbReference type="Proteomes" id="UP000051813">
    <property type="component" value="Unassembled WGS sequence"/>
</dbReference>
<dbReference type="STRING" id="1423738.FC84_GL001675"/>
<evidence type="ECO:0000256" key="1">
    <source>
        <dbReference type="SAM" id="MobiDB-lite"/>
    </source>
</evidence>
<organism evidence="2 3">
    <name type="scientific">Lapidilactobacillus dextrinicus DSM 20335</name>
    <dbReference type="NCBI Taxonomy" id="1423738"/>
    <lineage>
        <taxon>Bacteria</taxon>
        <taxon>Bacillati</taxon>
        <taxon>Bacillota</taxon>
        <taxon>Bacilli</taxon>
        <taxon>Lactobacillales</taxon>
        <taxon>Lactobacillaceae</taxon>
        <taxon>Lapidilactobacillus</taxon>
    </lineage>
</organism>
<protein>
    <recommendedName>
        <fullName evidence="4">Erf family protein</fullName>
    </recommendedName>
</protein>
<dbReference type="InterPro" id="IPR007499">
    <property type="entry name" value="ERF_bacteria_virus"/>
</dbReference>
<accession>A0A0R2BU39</accession>
<keyword evidence="3" id="KW-1185">Reference proteome</keyword>
<reference evidence="2 3" key="1">
    <citation type="journal article" date="2015" name="Genome Announc.">
        <title>Expanding the biotechnology potential of lactobacilli through comparative genomics of 213 strains and associated genera.</title>
        <authorList>
            <person name="Sun Z."/>
            <person name="Harris H.M."/>
            <person name="McCann A."/>
            <person name="Guo C."/>
            <person name="Argimon S."/>
            <person name="Zhang W."/>
            <person name="Yang X."/>
            <person name="Jeffery I.B."/>
            <person name="Cooney J.C."/>
            <person name="Kagawa T.F."/>
            <person name="Liu W."/>
            <person name="Song Y."/>
            <person name="Salvetti E."/>
            <person name="Wrobel A."/>
            <person name="Rasinkangas P."/>
            <person name="Parkhill J."/>
            <person name="Rea M.C."/>
            <person name="O'Sullivan O."/>
            <person name="Ritari J."/>
            <person name="Douillard F.P."/>
            <person name="Paul Ross R."/>
            <person name="Yang R."/>
            <person name="Briner A.E."/>
            <person name="Felis G.E."/>
            <person name="de Vos W.M."/>
            <person name="Barrangou R."/>
            <person name="Klaenhammer T.R."/>
            <person name="Caufield P.W."/>
            <person name="Cui Y."/>
            <person name="Zhang H."/>
            <person name="O'Toole P.W."/>
        </authorList>
    </citation>
    <scope>NUCLEOTIDE SEQUENCE [LARGE SCALE GENOMIC DNA]</scope>
    <source>
        <strain evidence="2 3">DSM 20335</strain>
    </source>
</reference>
<feature type="compositionally biased region" description="Low complexity" evidence="1">
    <location>
        <begin position="140"/>
        <end position="154"/>
    </location>
</feature>
<proteinExistence type="predicted"/>
<evidence type="ECO:0008006" key="4">
    <source>
        <dbReference type="Google" id="ProtNLM"/>
    </source>
</evidence>
<gene>
    <name evidence="2" type="ORF">FC84_GL001675</name>
</gene>